<gene>
    <name evidence="1" type="ORF">ARMGADRAFT_1038878</name>
</gene>
<evidence type="ECO:0000313" key="2">
    <source>
        <dbReference type="Proteomes" id="UP000217790"/>
    </source>
</evidence>
<reference evidence="2" key="1">
    <citation type="journal article" date="2017" name="Nat. Ecol. Evol.">
        <title>Genome expansion and lineage-specific genetic innovations in the forest pathogenic fungi Armillaria.</title>
        <authorList>
            <person name="Sipos G."/>
            <person name="Prasanna A.N."/>
            <person name="Walter M.C."/>
            <person name="O'Connor E."/>
            <person name="Balint B."/>
            <person name="Krizsan K."/>
            <person name="Kiss B."/>
            <person name="Hess J."/>
            <person name="Varga T."/>
            <person name="Slot J."/>
            <person name="Riley R."/>
            <person name="Boka B."/>
            <person name="Rigling D."/>
            <person name="Barry K."/>
            <person name="Lee J."/>
            <person name="Mihaltcheva S."/>
            <person name="LaButti K."/>
            <person name="Lipzen A."/>
            <person name="Waldron R."/>
            <person name="Moloney N.M."/>
            <person name="Sperisen C."/>
            <person name="Kredics L."/>
            <person name="Vagvoelgyi C."/>
            <person name="Patrignani A."/>
            <person name="Fitzpatrick D."/>
            <person name="Nagy I."/>
            <person name="Doyle S."/>
            <person name="Anderson J.B."/>
            <person name="Grigoriev I.V."/>
            <person name="Gueldener U."/>
            <person name="Muensterkoetter M."/>
            <person name="Nagy L.G."/>
        </authorList>
    </citation>
    <scope>NUCLEOTIDE SEQUENCE [LARGE SCALE GENOMIC DNA]</scope>
    <source>
        <strain evidence="2">Ar21-2</strain>
    </source>
</reference>
<protein>
    <submittedName>
        <fullName evidence="1">Uncharacterized protein</fullName>
    </submittedName>
</protein>
<keyword evidence="2" id="KW-1185">Reference proteome</keyword>
<organism evidence="1 2">
    <name type="scientific">Armillaria gallica</name>
    <name type="common">Bulbous honey fungus</name>
    <name type="synonym">Armillaria bulbosa</name>
    <dbReference type="NCBI Taxonomy" id="47427"/>
    <lineage>
        <taxon>Eukaryota</taxon>
        <taxon>Fungi</taxon>
        <taxon>Dikarya</taxon>
        <taxon>Basidiomycota</taxon>
        <taxon>Agaricomycotina</taxon>
        <taxon>Agaricomycetes</taxon>
        <taxon>Agaricomycetidae</taxon>
        <taxon>Agaricales</taxon>
        <taxon>Marasmiineae</taxon>
        <taxon>Physalacriaceae</taxon>
        <taxon>Armillaria</taxon>
    </lineage>
</organism>
<dbReference type="EMBL" id="KZ293721">
    <property type="protein sequence ID" value="PBK82109.1"/>
    <property type="molecule type" value="Genomic_DNA"/>
</dbReference>
<evidence type="ECO:0000313" key="1">
    <source>
        <dbReference type="EMBL" id="PBK82109.1"/>
    </source>
</evidence>
<dbReference type="OrthoDB" id="3221235at2759"/>
<dbReference type="InParanoid" id="A0A2H3CG99"/>
<sequence length="118" mass="13222">MERLLATTGPSKAFPSENGLVAQILCEFYDSEDTLIGAGIQKLERPQSFYDAQLHEVQLRYRAVTEALEDRRSILRRPVTGVLSIQDMGCLFWLLIRCAVLLGKWDFLSSGTSARGSK</sequence>
<accession>A0A2H3CG99</accession>
<proteinExistence type="predicted"/>
<dbReference type="Proteomes" id="UP000217790">
    <property type="component" value="Unassembled WGS sequence"/>
</dbReference>
<name>A0A2H3CG99_ARMGA</name>
<dbReference type="AlphaFoldDB" id="A0A2H3CG99"/>